<proteinExistence type="predicted"/>
<protein>
    <submittedName>
        <fullName evidence="1">Uncharacterized protein</fullName>
    </submittedName>
</protein>
<accession>A0A8T0PGB9</accession>
<dbReference type="Proteomes" id="UP000823388">
    <property type="component" value="Chromosome 8K"/>
</dbReference>
<evidence type="ECO:0000313" key="2">
    <source>
        <dbReference type="Proteomes" id="UP000823388"/>
    </source>
</evidence>
<comment type="caution">
    <text evidence="1">The sequence shown here is derived from an EMBL/GenBank/DDBJ whole genome shotgun (WGS) entry which is preliminary data.</text>
</comment>
<organism evidence="1 2">
    <name type="scientific">Panicum virgatum</name>
    <name type="common">Blackwell switchgrass</name>
    <dbReference type="NCBI Taxonomy" id="38727"/>
    <lineage>
        <taxon>Eukaryota</taxon>
        <taxon>Viridiplantae</taxon>
        <taxon>Streptophyta</taxon>
        <taxon>Embryophyta</taxon>
        <taxon>Tracheophyta</taxon>
        <taxon>Spermatophyta</taxon>
        <taxon>Magnoliopsida</taxon>
        <taxon>Liliopsida</taxon>
        <taxon>Poales</taxon>
        <taxon>Poaceae</taxon>
        <taxon>PACMAD clade</taxon>
        <taxon>Panicoideae</taxon>
        <taxon>Panicodae</taxon>
        <taxon>Paniceae</taxon>
        <taxon>Panicinae</taxon>
        <taxon>Panicum</taxon>
        <taxon>Panicum sect. Hiantes</taxon>
    </lineage>
</organism>
<keyword evidence="2" id="KW-1185">Reference proteome</keyword>
<sequence>MHLQERHDRCPAIKQVQRKDTSDLPLFSFSCFNHHTCSTSSNPTGSTTDIAPQSSSRKAVSTYFSPHTASEQATSLICSAMPQSPNINSFRASHQPERSPYASQFQWTDTSTPTILVMMEVDGFAASSRPAAGVLC</sequence>
<gene>
    <name evidence="1" type="ORF">PVAP13_8KG127120</name>
</gene>
<reference evidence="1" key="1">
    <citation type="submission" date="2020-05" db="EMBL/GenBank/DDBJ databases">
        <title>WGS assembly of Panicum virgatum.</title>
        <authorList>
            <person name="Lovell J.T."/>
            <person name="Jenkins J."/>
            <person name="Shu S."/>
            <person name="Juenger T.E."/>
            <person name="Schmutz J."/>
        </authorList>
    </citation>
    <scope>NUCLEOTIDE SEQUENCE</scope>
    <source>
        <strain evidence="1">AP13</strain>
    </source>
</reference>
<name>A0A8T0PGB9_PANVG</name>
<evidence type="ECO:0000313" key="1">
    <source>
        <dbReference type="EMBL" id="KAG2559689.1"/>
    </source>
</evidence>
<dbReference type="EMBL" id="CM029051">
    <property type="protein sequence ID" value="KAG2559689.1"/>
    <property type="molecule type" value="Genomic_DNA"/>
</dbReference>
<dbReference type="AlphaFoldDB" id="A0A8T0PGB9"/>